<comment type="caution">
    <text evidence="14">The sequence shown here is derived from an EMBL/GenBank/DDBJ whole genome shotgun (WGS) entry which is preliminary data.</text>
</comment>
<dbReference type="InterPro" id="IPR032675">
    <property type="entry name" value="LRR_dom_sf"/>
</dbReference>
<dbReference type="PANTHER" id="PTHR24365">
    <property type="entry name" value="TOLL-LIKE RECEPTOR"/>
    <property type="match status" value="1"/>
</dbReference>
<evidence type="ECO:0000256" key="8">
    <source>
        <dbReference type="ARBA" id="ARBA00023136"/>
    </source>
</evidence>
<evidence type="ECO:0000256" key="3">
    <source>
        <dbReference type="ARBA" id="ARBA00022614"/>
    </source>
</evidence>
<gene>
    <name evidence="14" type="ORF">NQ315_010581</name>
</gene>
<dbReference type="PROSITE" id="PS51450">
    <property type="entry name" value="LRR"/>
    <property type="match status" value="6"/>
</dbReference>
<dbReference type="FunFam" id="3.40.50.10140:FF:000020">
    <property type="entry name" value="Blast:Protein toll"/>
    <property type="match status" value="1"/>
</dbReference>
<keyword evidence="5 12" id="KW-0732">Signal</keyword>
<dbReference type="InterPro" id="IPR026906">
    <property type="entry name" value="LRR_5"/>
</dbReference>
<dbReference type="Pfam" id="PF01582">
    <property type="entry name" value="TIR"/>
    <property type="match status" value="1"/>
</dbReference>
<evidence type="ECO:0000313" key="15">
    <source>
        <dbReference type="Proteomes" id="UP001159042"/>
    </source>
</evidence>
<dbReference type="PANTHER" id="PTHR24365:SF541">
    <property type="entry name" value="PROTEIN TOLL-RELATED"/>
    <property type="match status" value="1"/>
</dbReference>
<protein>
    <recommendedName>
        <fullName evidence="13">TIR domain-containing protein</fullName>
    </recommendedName>
</protein>
<keyword evidence="15" id="KW-1185">Reference proteome</keyword>
<dbReference type="Pfam" id="PF13306">
    <property type="entry name" value="LRR_5"/>
    <property type="match status" value="1"/>
</dbReference>
<evidence type="ECO:0000256" key="11">
    <source>
        <dbReference type="SAM" id="Phobius"/>
    </source>
</evidence>
<dbReference type="Gene3D" id="3.40.50.10140">
    <property type="entry name" value="Toll/interleukin-1 receptor homology (TIR) domain"/>
    <property type="match status" value="1"/>
</dbReference>
<dbReference type="GO" id="GO:0005886">
    <property type="term" value="C:plasma membrane"/>
    <property type="evidence" value="ECO:0007669"/>
    <property type="project" value="TreeGrafter"/>
</dbReference>
<evidence type="ECO:0000256" key="2">
    <source>
        <dbReference type="ARBA" id="ARBA00009634"/>
    </source>
</evidence>
<keyword evidence="10" id="KW-0325">Glycoprotein</keyword>
<dbReference type="SUPFAM" id="SSF52058">
    <property type="entry name" value="L domain-like"/>
    <property type="match status" value="3"/>
</dbReference>
<sequence length="986" mass="113631">MKVLLVIQLWTLVFTIVIGGSFDCNHTDICNCYKSDELEYQCPRDTYKVIVHTVPGKYVKIDCYESIPAYNVDIFPNLDVGDLEYFSFRFCPLPNDSFNTTLEKFNITGINSMQLEEIRSTNLKTLTKELFYGLSYLKRLSFSLFRIDLEEDFLEHLPNLTALYLDNNEIHKIEANMFKYVPKLRILHLSRNSISYLPEGLFQNLSNLQQLHLWKNELTTVNRNIFTGLKQLKSLELSSNKIVSIDDDTFADLVELVNISLRSNNLQIVNSNIFQNNKALEGIRLGHNPNLTLSDYVFANLTNLANINIDNSNLETLPEHIFEGSINLVEISIKNNNITELPEIIFDNLRKLKKLNLEGNKFNSLPDNIFSSLISLEELYLQGNELVEIDDNVFRRTPKLKILNLRHNHIKTIHLHAFIELKELIELDLSQNEYDLNYGEVEGLNPFSGCVELQRLNLSQNTIDRFPENILENKLKLVALDLNYNKISYIRMASLITLSPYGVKLYINNNNVSVLDFREIKQYSLANTENYDALHNNNASTILYLFNNPLTCDCSNFDLIQYNDNKIDPVIKTIVDVRIGDLRCATPRSFTEVLIKDLKPYHINCPLEDSGCPNQCSCNYRPFDQHAVINCSYRNLTYPPAINVRGYKIEINLDGNFLEVAPYEGLGYDTVTKLHLSNNQIKNISWIPPNIEVLNLGGNLLRFMDSKVLESLSRSTTLRNLTLYRNPWSCGCSATPLQSYLLTHYTKVNSTDVICADDNKPLIHRKELCKSHGTVAMAITIPILLILFTTATVWLYAKNLCLWFVTEEELDKDKTYDVFISYSHKDEDFVLQNLLPVLEQGPNPFKVCIHIRDWIPGEFIASQVANSVLDSRRTLVVLSESFLESVWGKMEFRTAHTQAIQDGRARVIVIKYGNINEQKLDNELKSYLKTNTYVEWGDPWFWNKLKYALPHSRQNKFYNTQKHANIMLKIDDKFELVNAPPTVNKD</sequence>
<dbReference type="InterPro" id="IPR000157">
    <property type="entry name" value="TIR_dom"/>
</dbReference>
<proteinExistence type="inferred from homology"/>
<keyword evidence="9" id="KW-0675">Receptor</keyword>
<dbReference type="Gene3D" id="3.80.10.10">
    <property type="entry name" value="Ribonuclease Inhibitor"/>
    <property type="match status" value="3"/>
</dbReference>
<feature type="transmembrane region" description="Helical" evidence="11">
    <location>
        <begin position="775"/>
        <end position="797"/>
    </location>
</feature>
<dbReference type="Pfam" id="PF13855">
    <property type="entry name" value="LRR_8"/>
    <property type="match status" value="1"/>
</dbReference>
<dbReference type="SMART" id="SM00369">
    <property type="entry name" value="LRR_TYP"/>
    <property type="match status" value="12"/>
</dbReference>
<dbReference type="PROSITE" id="PS50104">
    <property type="entry name" value="TIR"/>
    <property type="match status" value="1"/>
</dbReference>
<evidence type="ECO:0000256" key="9">
    <source>
        <dbReference type="ARBA" id="ARBA00023170"/>
    </source>
</evidence>
<organism evidence="14 15">
    <name type="scientific">Exocentrus adspersus</name>
    <dbReference type="NCBI Taxonomy" id="1586481"/>
    <lineage>
        <taxon>Eukaryota</taxon>
        <taxon>Metazoa</taxon>
        <taxon>Ecdysozoa</taxon>
        <taxon>Arthropoda</taxon>
        <taxon>Hexapoda</taxon>
        <taxon>Insecta</taxon>
        <taxon>Pterygota</taxon>
        <taxon>Neoptera</taxon>
        <taxon>Endopterygota</taxon>
        <taxon>Coleoptera</taxon>
        <taxon>Polyphaga</taxon>
        <taxon>Cucujiformia</taxon>
        <taxon>Chrysomeloidea</taxon>
        <taxon>Cerambycidae</taxon>
        <taxon>Lamiinae</taxon>
        <taxon>Acanthocinini</taxon>
        <taxon>Exocentrus</taxon>
    </lineage>
</organism>
<dbReference type="InterPro" id="IPR003591">
    <property type="entry name" value="Leu-rich_rpt_typical-subtyp"/>
</dbReference>
<evidence type="ECO:0000259" key="13">
    <source>
        <dbReference type="PROSITE" id="PS50104"/>
    </source>
</evidence>
<dbReference type="FunFam" id="3.80.10.10:FF:001164">
    <property type="entry name" value="GH01279p"/>
    <property type="match status" value="2"/>
</dbReference>
<reference evidence="14 15" key="1">
    <citation type="journal article" date="2023" name="Insect Mol. Biol.">
        <title>Genome sequencing provides insights into the evolution of gene families encoding plant cell wall-degrading enzymes in longhorned beetles.</title>
        <authorList>
            <person name="Shin N.R."/>
            <person name="Okamura Y."/>
            <person name="Kirsch R."/>
            <person name="Pauchet Y."/>
        </authorList>
    </citation>
    <scope>NUCLEOTIDE SEQUENCE [LARGE SCALE GENOMIC DNA]</scope>
    <source>
        <strain evidence="14">EAD_L_NR</strain>
    </source>
</reference>
<feature type="signal peptide" evidence="12">
    <location>
        <begin position="1"/>
        <end position="19"/>
    </location>
</feature>
<feature type="domain" description="TIR" evidence="13">
    <location>
        <begin position="814"/>
        <end position="949"/>
    </location>
</feature>
<dbReference type="InterPro" id="IPR001611">
    <property type="entry name" value="Leu-rich_rpt"/>
</dbReference>
<dbReference type="EMBL" id="JANEYG010000009">
    <property type="protein sequence ID" value="KAJ8921672.1"/>
    <property type="molecule type" value="Genomic_DNA"/>
</dbReference>
<evidence type="ECO:0000313" key="14">
    <source>
        <dbReference type="EMBL" id="KAJ8921672.1"/>
    </source>
</evidence>
<name>A0AAV8W5S4_9CUCU</name>
<dbReference type="SMART" id="SM00364">
    <property type="entry name" value="LRR_BAC"/>
    <property type="match status" value="6"/>
</dbReference>
<keyword evidence="3" id="KW-0433">Leucine-rich repeat</keyword>
<evidence type="ECO:0000256" key="5">
    <source>
        <dbReference type="ARBA" id="ARBA00022729"/>
    </source>
</evidence>
<evidence type="ECO:0000256" key="7">
    <source>
        <dbReference type="ARBA" id="ARBA00022989"/>
    </source>
</evidence>
<evidence type="ECO:0000256" key="1">
    <source>
        <dbReference type="ARBA" id="ARBA00004167"/>
    </source>
</evidence>
<keyword evidence="7 11" id="KW-1133">Transmembrane helix</keyword>
<dbReference type="GO" id="GO:0038023">
    <property type="term" value="F:signaling receptor activity"/>
    <property type="evidence" value="ECO:0007669"/>
    <property type="project" value="TreeGrafter"/>
</dbReference>
<dbReference type="GO" id="GO:0007165">
    <property type="term" value="P:signal transduction"/>
    <property type="evidence" value="ECO:0007669"/>
    <property type="project" value="InterPro"/>
</dbReference>
<dbReference type="AlphaFoldDB" id="A0AAV8W5S4"/>
<keyword evidence="4 11" id="KW-0812">Transmembrane</keyword>
<dbReference type="Proteomes" id="UP001159042">
    <property type="component" value="Unassembled WGS sequence"/>
</dbReference>
<keyword evidence="6" id="KW-0677">Repeat</keyword>
<dbReference type="InterPro" id="IPR035897">
    <property type="entry name" value="Toll_tir_struct_dom_sf"/>
</dbReference>
<keyword evidence="8 11" id="KW-0472">Membrane</keyword>
<evidence type="ECO:0000256" key="6">
    <source>
        <dbReference type="ARBA" id="ARBA00022737"/>
    </source>
</evidence>
<comment type="subcellular location">
    <subcellularLocation>
        <location evidence="1">Membrane</location>
        <topology evidence="1">Single-pass membrane protein</topology>
    </subcellularLocation>
</comment>
<evidence type="ECO:0000256" key="12">
    <source>
        <dbReference type="SAM" id="SignalP"/>
    </source>
</evidence>
<dbReference type="SUPFAM" id="SSF52200">
    <property type="entry name" value="Toll/Interleukin receptor TIR domain"/>
    <property type="match status" value="1"/>
</dbReference>
<comment type="similarity">
    <text evidence="2">Belongs to the Toll-like receptor family.</text>
</comment>
<feature type="chain" id="PRO_5043956253" description="TIR domain-containing protein" evidence="12">
    <location>
        <begin position="20"/>
        <end position="986"/>
    </location>
</feature>
<accession>A0AAV8W5S4</accession>
<dbReference type="PRINTS" id="PR01537">
    <property type="entry name" value="INTRLKN1R1F"/>
</dbReference>
<evidence type="ECO:0000256" key="10">
    <source>
        <dbReference type="ARBA" id="ARBA00023180"/>
    </source>
</evidence>
<dbReference type="SMART" id="SM00255">
    <property type="entry name" value="TIR"/>
    <property type="match status" value="1"/>
</dbReference>
<evidence type="ECO:0000256" key="4">
    <source>
        <dbReference type="ARBA" id="ARBA00022692"/>
    </source>
</evidence>